<keyword evidence="2" id="KW-0176">Collagen</keyword>
<protein>
    <submittedName>
        <fullName evidence="2">Collagen triple helix repeat-containing protein</fullName>
    </submittedName>
</protein>
<dbReference type="InterPro" id="IPR008160">
    <property type="entry name" value="Collagen"/>
</dbReference>
<dbReference type="AlphaFoldDB" id="A0A450X655"/>
<dbReference type="Pfam" id="PF01391">
    <property type="entry name" value="Collagen"/>
    <property type="match status" value="1"/>
</dbReference>
<evidence type="ECO:0000313" key="2">
    <source>
        <dbReference type="EMBL" id="VFK24753.1"/>
    </source>
</evidence>
<dbReference type="PANTHER" id="PTHR24637">
    <property type="entry name" value="COLLAGEN"/>
    <property type="match status" value="1"/>
</dbReference>
<gene>
    <name evidence="2" type="ORF">BECKLFY1418C_GA0070996_11922</name>
</gene>
<proteinExistence type="predicted"/>
<accession>A0A450X655</accession>
<sequence>MAIDQVTVVTGEELPRPDPAASPWSKSGTDIYYTDTHGGNVGIGTKAPAADLSILGNLSRALTGHVRVDAGSTQVSGAETRFTEELRVGDSLLIEREVFRVTEIHSDMVLTVDTPHTVGAYNAAAYTDSDLLSVRTGAEENALMVDRTGNVGIGTTAPKAKLDVAGGIKVGNETVCDAGKAGTIRYGNGQAIEVCDGSAWTRASGPEGPRGPQGEQGPVGPIGPQGPRGEGGVAGAMGPRGLQGDTGETGQQGPQGDKGDTGDSFWSQSGTNISYNDGNVGIGTTSPRAVLEIKNSEYSRNKLRIDTSNAVISITDHVLDLSSKSNWIYVPYIQWVAPNGKRQGYMGWNREHLNLTLENGYEFSINGGNVGIGTTKPSEKLHVAGHLTVDGDINTDSNKWGGCYLTQWFWKASLELNIECQDGYYQTGINFKHDAHVPWWKEYVQIKCCRL</sequence>
<feature type="compositionally biased region" description="Gly residues" evidence="1">
    <location>
        <begin position="226"/>
        <end position="235"/>
    </location>
</feature>
<reference evidence="2" key="1">
    <citation type="submission" date="2019-02" db="EMBL/GenBank/DDBJ databases">
        <authorList>
            <person name="Gruber-Vodicka R. H."/>
            <person name="Seah K. B. B."/>
        </authorList>
    </citation>
    <scope>NUCLEOTIDE SEQUENCE</scope>
    <source>
        <strain evidence="2">BECK_BY7</strain>
    </source>
</reference>
<name>A0A450X655_9GAMM</name>
<dbReference type="EMBL" id="CAADFN010000192">
    <property type="protein sequence ID" value="VFK24753.1"/>
    <property type="molecule type" value="Genomic_DNA"/>
</dbReference>
<evidence type="ECO:0000256" key="1">
    <source>
        <dbReference type="SAM" id="MobiDB-lite"/>
    </source>
</evidence>
<dbReference type="Gene3D" id="1.20.5.320">
    <property type="entry name" value="6-Phosphogluconate Dehydrogenase, domain 3"/>
    <property type="match status" value="1"/>
</dbReference>
<feature type="compositionally biased region" description="Low complexity" evidence="1">
    <location>
        <begin position="205"/>
        <end position="219"/>
    </location>
</feature>
<feature type="region of interest" description="Disordered" evidence="1">
    <location>
        <begin position="1"/>
        <end position="27"/>
    </location>
</feature>
<feature type="region of interest" description="Disordered" evidence="1">
    <location>
        <begin position="199"/>
        <end position="272"/>
    </location>
</feature>
<organism evidence="2">
    <name type="scientific">Candidatus Kentrum sp. LFY</name>
    <dbReference type="NCBI Taxonomy" id="2126342"/>
    <lineage>
        <taxon>Bacteria</taxon>
        <taxon>Pseudomonadati</taxon>
        <taxon>Pseudomonadota</taxon>
        <taxon>Gammaproteobacteria</taxon>
        <taxon>Candidatus Kentrum</taxon>
    </lineage>
</organism>